<proteinExistence type="predicted"/>
<dbReference type="InterPro" id="IPR058867">
    <property type="entry name" value="YtzJ"/>
</dbReference>
<protein>
    <submittedName>
        <fullName evidence="1">Uncharacterized protein</fullName>
    </submittedName>
</protein>
<dbReference type="EMBL" id="FNDK01000004">
    <property type="protein sequence ID" value="SDH32762.1"/>
    <property type="molecule type" value="Genomic_DNA"/>
</dbReference>
<sequence length="69" mass="7955">MDLTGKEMVMNRKEMALQKVEKIKAGYSAFAESQEVSAMIRKELEKQQIAVYEDKTDLGSWFIPANKRD</sequence>
<evidence type="ECO:0000313" key="2">
    <source>
        <dbReference type="Proteomes" id="UP000199163"/>
    </source>
</evidence>
<dbReference type="Pfam" id="PF26326">
    <property type="entry name" value="YtzJ"/>
    <property type="match status" value="1"/>
</dbReference>
<dbReference type="Proteomes" id="UP000199163">
    <property type="component" value="Unassembled WGS sequence"/>
</dbReference>
<accession>A0A1G8BHP4</accession>
<dbReference type="AlphaFoldDB" id="A0A1G8BHP4"/>
<reference evidence="1 2" key="1">
    <citation type="submission" date="2016-10" db="EMBL/GenBank/DDBJ databases">
        <authorList>
            <person name="de Groot N.N."/>
        </authorList>
    </citation>
    <scope>NUCLEOTIDE SEQUENCE [LARGE SCALE GENOMIC DNA]</scope>
    <source>
        <strain evidence="1 2">DSM 21632</strain>
    </source>
</reference>
<name>A0A1G8BHP4_9BACI</name>
<dbReference type="OrthoDB" id="2679903at2"/>
<dbReference type="RefSeq" id="WP_091271894.1">
    <property type="nucleotide sequence ID" value="NZ_FNDK01000004.1"/>
</dbReference>
<gene>
    <name evidence="1" type="ORF">SAMN05192534_10452</name>
</gene>
<keyword evidence="2" id="KW-1185">Reference proteome</keyword>
<dbReference type="STRING" id="568899.SAMN05192534_10452"/>
<evidence type="ECO:0000313" key="1">
    <source>
        <dbReference type="EMBL" id="SDH32762.1"/>
    </source>
</evidence>
<organism evidence="1 2">
    <name type="scientific">Alteribacillus persepolensis</name>
    <dbReference type="NCBI Taxonomy" id="568899"/>
    <lineage>
        <taxon>Bacteria</taxon>
        <taxon>Bacillati</taxon>
        <taxon>Bacillota</taxon>
        <taxon>Bacilli</taxon>
        <taxon>Bacillales</taxon>
        <taxon>Bacillaceae</taxon>
        <taxon>Alteribacillus</taxon>
    </lineage>
</organism>